<dbReference type="Pfam" id="PF00587">
    <property type="entry name" value="tRNA-synt_2b"/>
    <property type="match status" value="1"/>
</dbReference>
<keyword evidence="5" id="KW-0067">ATP-binding</keyword>
<keyword evidence="6" id="KW-0648">Protein biosynthesis</keyword>
<dbReference type="Gene3D" id="3.40.50.800">
    <property type="entry name" value="Anticodon-binding domain"/>
    <property type="match status" value="1"/>
</dbReference>
<evidence type="ECO:0000256" key="7">
    <source>
        <dbReference type="ARBA" id="ARBA00023146"/>
    </source>
</evidence>
<dbReference type="InterPro" id="IPR045864">
    <property type="entry name" value="aa-tRNA-synth_II/BPL/LPL"/>
</dbReference>
<evidence type="ECO:0000256" key="2">
    <source>
        <dbReference type="ARBA" id="ARBA00012831"/>
    </source>
</evidence>
<sequence>MSLNSFRASQSSLWTIETIRFSSIPICCDALLVVCIYNVLALPSFQMSNRPVHGLLSKSLSGPKTHIKRYINSPCFRSLHVDGRNRLSTFWAPTGGISPTAEEDGSHVLLIRGGFLRQAHSGVFHLLPLGLRVQDKLERAIDKHMRSIGASKLSLSSISSEELWKQTGRYSENSELLRLKDRRDSGFLLSPTHEEEITTLVAGIVNSYKDLPLRIYQISRKYRDERRPRQGLLRAKEFLMKDLYTFDYTPEMALETYDSVRNAYSEFFNELKIPYLVADADSGTMGGNLSHEYHYISPKGEDHVCSCDKCSYVANEELAQKGQRAPTNFTKDITIWLGVSKDKSTLVLVYLPKQLPSSQDDEKDASSNSHVNIHAVKEVYPDLDTSIESGTLAQFPEKRFQYVRIFDHRVSPDVEDPVYLNARDITTHPISGKPLDLTRIQTGDPCPRCEDGTLHVQRCVEVGHTFHLGMRYSEPLNAVVTLPAQSSSKPATASGQVTMQMGCHGIGVSRLVGTVAALLCDSRGLNWPRAIAPFECVIVPTRGVEEDALEVYDTLRGTVRSDVDIDAILDDRPIKELAWKLRDADLIGYPVILVLGRAWKKERKVEVQCRRLGVKEDVELGSLREVVQGILDKL</sequence>
<evidence type="ECO:0000313" key="11">
    <source>
        <dbReference type="EMBL" id="OCK78928.1"/>
    </source>
</evidence>
<keyword evidence="3" id="KW-0436">Ligase</keyword>
<dbReference type="EMBL" id="KV745032">
    <property type="protein sequence ID" value="OCK78928.1"/>
    <property type="molecule type" value="Genomic_DNA"/>
</dbReference>
<dbReference type="GO" id="GO:0005524">
    <property type="term" value="F:ATP binding"/>
    <property type="evidence" value="ECO:0007669"/>
    <property type="project" value="UniProtKB-KW"/>
</dbReference>
<dbReference type="OrthoDB" id="10267474at2759"/>
<comment type="similarity">
    <text evidence="1">Belongs to the class-II aminoacyl-tRNA synthetase family.</text>
</comment>
<dbReference type="Gene3D" id="3.30.930.10">
    <property type="entry name" value="Bira Bifunctional Protein, Domain 2"/>
    <property type="match status" value="2"/>
</dbReference>
<dbReference type="SUPFAM" id="SSF55681">
    <property type="entry name" value="Class II aaRS and biotin synthetases"/>
    <property type="match status" value="1"/>
</dbReference>
<dbReference type="InterPro" id="IPR004154">
    <property type="entry name" value="Anticodon-bd"/>
</dbReference>
<dbReference type="PRINTS" id="PR01046">
    <property type="entry name" value="TRNASYNTHPRO"/>
</dbReference>
<dbReference type="Pfam" id="PF03129">
    <property type="entry name" value="HGTP_anticodon"/>
    <property type="match status" value="1"/>
</dbReference>
<organism evidence="11 12">
    <name type="scientific">Lepidopterella palustris CBS 459.81</name>
    <dbReference type="NCBI Taxonomy" id="1314670"/>
    <lineage>
        <taxon>Eukaryota</taxon>
        <taxon>Fungi</taxon>
        <taxon>Dikarya</taxon>
        <taxon>Ascomycota</taxon>
        <taxon>Pezizomycotina</taxon>
        <taxon>Dothideomycetes</taxon>
        <taxon>Pleosporomycetidae</taxon>
        <taxon>Mytilinidiales</taxon>
        <taxon>Argynnaceae</taxon>
        <taxon>Lepidopterella</taxon>
    </lineage>
</organism>
<dbReference type="InterPro" id="IPR006195">
    <property type="entry name" value="aa-tRNA-synth_II"/>
</dbReference>
<dbReference type="PANTHER" id="PTHR42753:SF2">
    <property type="entry name" value="PROLINE--TRNA LIGASE"/>
    <property type="match status" value="1"/>
</dbReference>
<evidence type="ECO:0000313" key="12">
    <source>
        <dbReference type="Proteomes" id="UP000250266"/>
    </source>
</evidence>
<dbReference type="GO" id="GO:0004827">
    <property type="term" value="F:proline-tRNA ligase activity"/>
    <property type="evidence" value="ECO:0007669"/>
    <property type="project" value="UniProtKB-EC"/>
</dbReference>
<dbReference type="EC" id="6.1.1.15" evidence="2"/>
<dbReference type="Proteomes" id="UP000250266">
    <property type="component" value="Unassembled WGS sequence"/>
</dbReference>
<keyword evidence="4" id="KW-0547">Nucleotide-binding</keyword>
<dbReference type="InterPro" id="IPR002316">
    <property type="entry name" value="Pro-tRNA-ligase_IIa"/>
</dbReference>
<evidence type="ECO:0000256" key="1">
    <source>
        <dbReference type="ARBA" id="ARBA00008226"/>
    </source>
</evidence>
<evidence type="ECO:0000256" key="4">
    <source>
        <dbReference type="ARBA" id="ARBA00022741"/>
    </source>
</evidence>
<keyword evidence="7 11" id="KW-0030">Aminoacyl-tRNA synthetase</keyword>
<evidence type="ECO:0000256" key="9">
    <source>
        <dbReference type="ARBA" id="ARBA00047671"/>
    </source>
</evidence>
<dbReference type="SUPFAM" id="SSF52954">
    <property type="entry name" value="Class II aaRS ABD-related"/>
    <property type="match status" value="1"/>
</dbReference>
<dbReference type="GO" id="GO:0005739">
    <property type="term" value="C:mitochondrion"/>
    <property type="evidence" value="ECO:0007669"/>
    <property type="project" value="TreeGrafter"/>
</dbReference>
<dbReference type="InterPro" id="IPR036621">
    <property type="entry name" value="Anticodon-bd_dom_sf"/>
</dbReference>
<dbReference type="InterPro" id="IPR050062">
    <property type="entry name" value="Pro-tRNA_synthetase"/>
</dbReference>
<dbReference type="PANTHER" id="PTHR42753">
    <property type="entry name" value="MITOCHONDRIAL RIBOSOME PROTEIN L39/PROLYL-TRNA LIGASE FAMILY MEMBER"/>
    <property type="match status" value="1"/>
</dbReference>
<dbReference type="AlphaFoldDB" id="A0A8E2E895"/>
<evidence type="ECO:0000259" key="10">
    <source>
        <dbReference type="PROSITE" id="PS50862"/>
    </source>
</evidence>
<dbReference type="GO" id="GO:0006433">
    <property type="term" value="P:prolyl-tRNA aminoacylation"/>
    <property type="evidence" value="ECO:0007669"/>
    <property type="project" value="InterPro"/>
</dbReference>
<evidence type="ECO:0000256" key="3">
    <source>
        <dbReference type="ARBA" id="ARBA00022598"/>
    </source>
</evidence>
<feature type="domain" description="Aminoacyl-transfer RNA synthetases class-II family profile" evidence="10">
    <location>
        <begin position="117"/>
        <end position="528"/>
    </location>
</feature>
<evidence type="ECO:0000256" key="6">
    <source>
        <dbReference type="ARBA" id="ARBA00022917"/>
    </source>
</evidence>
<name>A0A8E2E895_9PEZI</name>
<gene>
    <name evidence="11" type="ORF">K432DRAFT_80947</name>
</gene>
<comment type="catalytic activity">
    <reaction evidence="9">
        <text>tRNA(Pro) + L-proline + ATP = L-prolyl-tRNA(Pro) + AMP + diphosphate</text>
        <dbReference type="Rhea" id="RHEA:14305"/>
        <dbReference type="Rhea" id="RHEA-COMP:9700"/>
        <dbReference type="Rhea" id="RHEA-COMP:9702"/>
        <dbReference type="ChEBI" id="CHEBI:30616"/>
        <dbReference type="ChEBI" id="CHEBI:33019"/>
        <dbReference type="ChEBI" id="CHEBI:60039"/>
        <dbReference type="ChEBI" id="CHEBI:78442"/>
        <dbReference type="ChEBI" id="CHEBI:78532"/>
        <dbReference type="ChEBI" id="CHEBI:456215"/>
        <dbReference type="EC" id="6.1.1.15"/>
    </reaction>
</comment>
<evidence type="ECO:0000256" key="5">
    <source>
        <dbReference type="ARBA" id="ARBA00022840"/>
    </source>
</evidence>
<protein>
    <recommendedName>
        <fullName evidence="2">proline--tRNA ligase</fullName>
        <ecNumber evidence="2">6.1.1.15</ecNumber>
    </recommendedName>
    <alternativeName>
        <fullName evidence="8">Prolyl-tRNA synthetase</fullName>
    </alternativeName>
</protein>
<dbReference type="InterPro" id="IPR002314">
    <property type="entry name" value="aa-tRNA-synt_IIb"/>
</dbReference>
<reference evidence="11 12" key="1">
    <citation type="journal article" date="2016" name="Nat. Commun.">
        <title>Ectomycorrhizal ecology is imprinted in the genome of the dominant symbiotic fungus Cenococcum geophilum.</title>
        <authorList>
            <consortium name="DOE Joint Genome Institute"/>
            <person name="Peter M."/>
            <person name="Kohler A."/>
            <person name="Ohm R.A."/>
            <person name="Kuo A."/>
            <person name="Krutzmann J."/>
            <person name="Morin E."/>
            <person name="Arend M."/>
            <person name="Barry K.W."/>
            <person name="Binder M."/>
            <person name="Choi C."/>
            <person name="Clum A."/>
            <person name="Copeland A."/>
            <person name="Grisel N."/>
            <person name="Haridas S."/>
            <person name="Kipfer T."/>
            <person name="LaButti K."/>
            <person name="Lindquist E."/>
            <person name="Lipzen A."/>
            <person name="Maire R."/>
            <person name="Meier B."/>
            <person name="Mihaltcheva S."/>
            <person name="Molinier V."/>
            <person name="Murat C."/>
            <person name="Poggeler S."/>
            <person name="Quandt C.A."/>
            <person name="Sperisen C."/>
            <person name="Tritt A."/>
            <person name="Tisserant E."/>
            <person name="Crous P.W."/>
            <person name="Henrissat B."/>
            <person name="Nehls U."/>
            <person name="Egli S."/>
            <person name="Spatafora J.W."/>
            <person name="Grigoriev I.V."/>
            <person name="Martin F.M."/>
        </authorList>
    </citation>
    <scope>NUCLEOTIDE SEQUENCE [LARGE SCALE GENOMIC DNA]</scope>
    <source>
        <strain evidence="11 12">CBS 459.81</strain>
    </source>
</reference>
<proteinExistence type="inferred from homology"/>
<dbReference type="PROSITE" id="PS50862">
    <property type="entry name" value="AA_TRNA_LIGASE_II"/>
    <property type="match status" value="1"/>
</dbReference>
<accession>A0A8E2E895</accession>
<evidence type="ECO:0000256" key="8">
    <source>
        <dbReference type="ARBA" id="ARBA00029731"/>
    </source>
</evidence>
<keyword evidence="12" id="KW-1185">Reference proteome</keyword>